<feature type="domain" description="DUF6570" evidence="3">
    <location>
        <begin position="354"/>
        <end position="512"/>
    </location>
</feature>
<protein>
    <recommendedName>
        <fullName evidence="6">ATP-dependent DNA helicase</fullName>
    </recommendedName>
</protein>
<reference evidence="4" key="1">
    <citation type="submission" date="2023-10" db="EMBL/GenBank/DDBJ databases">
        <authorList>
            <person name="Chen Y."/>
            <person name="Shah S."/>
            <person name="Dougan E. K."/>
            <person name="Thang M."/>
            <person name="Chan C."/>
        </authorList>
    </citation>
    <scope>NUCLEOTIDE SEQUENCE [LARGE SCALE GENOMIC DNA]</scope>
</reference>
<feature type="compositionally biased region" description="Basic and acidic residues" evidence="1">
    <location>
        <begin position="71"/>
        <end position="100"/>
    </location>
</feature>
<evidence type="ECO:0008006" key="6">
    <source>
        <dbReference type="Google" id="ProtNLM"/>
    </source>
</evidence>
<feature type="region of interest" description="Disordered" evidence="1">
    <location>
        <begin position="683"/>
        <end position="711"/>
    </location>
</feature>
<feature type="region of interest" description="Disordered" evidence="1">
    <location>
        <begin position="1"/>
        <end position="100"/>
    </location>
</feature>
<feature type="compositionally biased region" description="Basic and acidic residues" evidence="1">
    <location>
        <begin position="462"/>
        <end position="471"/>
    </location>
</feature>
<evidence type="ECO:0000259" key="3">
    <source>
        <dbReference type="Pfam" id="PF20209"/>
    </source>
</evidence>
<dbReference type="InterPro" id="IPR046700">
    <property type="entry name" value="DUF6570"/>
</dbReference>
<dbReference type="Pfam" id="PF14214">
    <property type="entry name" value="Helitron_like_N"/>
    <property type="match status" value="1"/>
</dbReference>
<dbReference type="EMBL" id="CAUYUJ010020260">
    <property type="protein sequence ID" value="CAK0896947.1"/>
    <property type="molecule type" value="Genomic_DNA"/>
</dbReference>
<feature type="region of interest" description="Disordered" evidence="1">
    <location>
        <begin position="1124"/>
        <end position="1153"/>
    </location>
</feature>
<dbReference type="InterPro" id="IPR025476">
    <property type="entry name" value="Helitron_helicase-like"/>
</dbReference>
<gene>
    <name evidence="4" type="ORF">PCOR1329_LOCUS75273</name>
</gene>
<dbReference type="Proteomes" id="UP001189429">
    <property type="component" value="Unassembled WGS sequence"/>
</dbReference>
<feature type="compositionally biased region" description="Low complexity" evidence="1">
    <location>
        <begin position="695"/>
        <end position="704"/>
    </location>
</feature>
<proteinExistence type="predicted"/>
<dbReference type="Pfam" id="PF20209">
    <property type="entry name" value="DUF6570"/>
    <property type="match status" value="1"/>
</dbReference>
<evidence type="ECO:0000256" key="1">
    <source>
        <dbReference type="SAM" id="MobiDB-lite"/>
    </source>
</evidence>
<feature type="region of interest" description="Disordered" evidence="1">
    <location>
        <begin position="450"/>
        <end position="475"/>
    </location>
</feature>
<feature type="region of interest" description="Disordered" evidence="1">
    <location>
        <begin position="1413"/>
        <end position="1444"/>
    </location>
</feature>
<keyword evidence="5" id="KW-1185">Reference proteome</keyword>
<sequence length="1610" mass="180295">MLDLLTGKVAEAAWARRRQADRRAEERNKQARGQEPAGASNQGGARRALGEPAPSGRQQDRGGRGQSGRDQSGRHLERDHSGRDKHARGKEALRAKKARLLADETVKSRWTRSGQGDNRDRTRLDHFAESQDPIRRYEHTRELRRKKPTEKVKIWDMRARHTQPAPCQLCQDTEFICKGDWLEHVNKEHGGEQRYRNALFALESLRPHKTTGQEMRLIISNSTEEMTAQANSDEGLPRDQRWDPRCMKACVFCARRQWSEDVQQVYLAGPECFMQTLEAVAALFGPEKYHEVWNLIPKEELLASAVNMRLGDSQERRLVLLHKRRVNDAQASGHEKANVCQECLDNFKKKAPAMCKYALANHMMIGRWPPRFRDTTLAHEMLLALTRAVATEVVLRPDHRSKAETAGSQTARSWDFLFHQSGFTGCAVLFGNASCTEALTRFPTPDMGRSFAASFTGPPSQGDERPDEAQRRGRARVSRIAELQIEKSVFDAQAAYLRKTNVAYAETTYDADLVAQWCPAGDEKRVPPPISDSAVEVPMEIDDPGAVMSSGPGGATAARHADRIDEDVALERQSRVVAAFHPDDIPGAKAHESCMQITGLQHQLEELDAAAARSVAAEAESILESQLDGNDSCLQDEAGQERILEQCAKVRELAQKATSEQSQHKMLAELQWLLSGVDYQAAPPVAPSTSQPSDAVAASASTTVPHLQVARGSRPSSLLNWEAMTQARPTLRHYGDGTFGDPQRACPPYVPLLPVEWITCLLMREELEYTLDGENDEYRVGPNLLSSRFASDWLVLHLLSSIYWLTERHTSQYAFLKSGGTKFAEQLLKLMSEEIAAAARLQHARGGRIHGLCNLASDQEFPRNLSAAMSALLMGHADAMGTDGHRRLRRHEGNAYMTLFGEPVVFCTPNLADTKQPLLLTLPKYRDTMKRLAADPVGQTLAFDKMMKLFFMHILGARPELLGNRRRARPSADQCTDGVAASSFGPGIFGPALAFRGEIEAQGRGSLHPHILVWLLGIRPADALRMLQKDPGSMQTRLATWMTKRVSSMQSTCQSSVMRAPQRFGHLDQVAEPLPFSKTERSLTRYDGGSEIDAMRDDLQRDSAEPTEEQSRLFEDAAEKAAWNRPELPLKAKSATQSSAAGDGKPKPGSTNSKVVSEFAVFKCPHHRRRGALHRRGDLSAGAQSPHSWEQAFTEDARSLAEEILVHVCGESCFKYSGVKVQKICRHGYYYIISLPDWQRRRQRKPLRNAVVVVGQSEHGMTGRLLLLQEHPFECLTNYARLDCMRCNLGVQDLLELPHHGNQPTLGHMNDYDWVENDYLPRRSLEKGNLPAGPRAFTEEFTPDEWRAILLECMRSDDATVAQDDELATVMERESTAAMCDGINTGFYINAYTTKQLPDMQGTLEELRKGIERLEPRREETPEATNKTQSHDAEGRAASGAPGRGPNKFWQVLQTLNTMSSAFKRRHHRSMSEIPMPITFNTMTYFSHRCWKVFIKRAVFLAAQTWRNKFGQAARRKHTKDGGGVGLRYLTKDKQSHPLVGWERVRLDGGAELYRHPDGTEFGDLQTACDYDVAAKSQNSSGSYKDERKVALTALQRFLNEAEAETTEDK</sequence>
<feature type="non-terminal residue" evidence="4">
    <location>
        <position position="1610"/>
    </location>
</feature>
<accession>A0ABN9XBU4</accession>
<evidence type="ECO:0000313" key="4">
    <source>
        <dbReference type="EMBL" id="CAK0896947.1"/>
    </source>
</evidence>
<name>A0ABN9XBU4_9DINO</name>
<evidence type="ECO:0000259" key="2">
    <source>
        <dbReference type="Pfam" id="PF14214"/>
    </source>
</evidence>
<feature type="domain" description="Helitron helicase-like" evidence="2">
    <location>
        <begin position="867"/>
        <end position="1013"/>
    </location>
</feature>
<evidence type="ECO:0000313" key="5">
    <source>
        <dbReference type="Proteomes" id="UP001189429"/>
    </source>
</evidence>
<comment type="caution">
    <text evidence="4">The sequence shown here is derived from an EMBL/GenBank/DDBJ whole genome shotgun (WGS) entry which is preliminary data.</text>
</comment>
<organism evidence="4 5">
    <name type="scientific">Prorocentrum cordatum</name>
    <dbReference type="NCBI Taxonomy" id="2364126"/>
    <lineage>
        <taxon>Eukaryota</taxon>
        <taxon>Sar</taxon>
        <taxon>Alveolata</taxon>
        <taxon>Dinophyceae</taxon>
        <taxon>Prorocentrales</taxon>
        <taxon>Prorocentraceae</taxon>
        <taxon>Prorocentrum</taxon>
    </lineage>
</organism>